<feature type="transmembrane region" description="Helical" evidence="1">
    <location>
        <begin position="16"/>
        <end position="38"/>
    </location>
</feature>
<dbReference type="RefSeq" id="WP_083307639.1">
    <property type="nucleotide sequence ID" value="NZ_PNGG01000003.1"/>
</dbReference>
<evidence type="ECO:0000313" key="2">
    <source>
        <dbReference type="EMBL" id="PMC18987.1"/>
    </source>
</evidence>
<organism evidence="2 3">
    <name type="scientific">Staphylococcus pettenkoferi</name>
    <dbReference type="NCBI Taxonomy" id="170573"/>
    <lineage>
        <taxon>Bacteria</taxon>
        <taxon>Bacillati</taxon>
        <taxon>Bacillota</taxon>
        <taxon>Bacilli</taxon>
        <taxon>Bacillales</taxon>
        <taxon>Staphylococcaceae</taxon>
        <taxon>Staphylococcus</taxon>
    </lineage>
</organism>
<dbReference type="AlphaFoldDB" id="A0A2N6QHC8"/>
<sequence>MEKIGRATMIYKSEKMLNMIGIGLQMLTISVLIPYALYKTRMHIYINKKLEGVADQMIGYPIESSDQTLFWLCILMIVSVITIILAFVAAKNFKNRPKLTITLMFICAFLSLVTSLPAVVIWIIAGIKTINTYKRNGRSEIVRENETSKIKKMDGFELGLLIASLSISILCIFIYALATIPYAMIINSEASRTFYRDPSVIDGYTQTMIYKSFLYTSFIYSGLLVTVIAIVVLIIYLIKSKSVNFLKANLFIIVGCANLIFNIIAGMFLLILGILLYNKMGQKPEYDENNRREELAQ</sequence>
<name>A0A2N6QHC8_9STAP</name>
<evidence type="ECO:0000313" key="3">
    <source>
        <dbReference type="Proteomes" id="UP000235748"/>
    </source>
</evidence>
<keyword evidence="1" id="KW-0812">Transmembrane</keyword>
<feature type="transmembrane region" description="Helical" evidence="1">
    <location>
        <begin position="101"/>
        <end position="125"/>
    </location>
</feature>
<feature type="transmembrane region" description="Helical" evidence="1">
    <location>
        <begin position="69"/>
        <end position="89"/>
    </location>
</feature>
<feature type="transmembrane region" description="Helical" evidence="1">
    <location>
        <begin position="218"/>
        <end position="238"/>
    </location>
</feature>
<comment type="caution">
    <text evidence="2">The sequence shown here is derived from an EMBL/GenBank/DDBJ whole genome shotgun (WGS) entry which is preliminary data.</text>
</comment>
<protein>
    <submittedName>
        <fullName evidence="2">DUF4064 domain-containing protein</fullName>
    </submittedName>
</protein>
<dbReference type="Proteomes" id="UP000235748">
    <property type="component" value="Unassembled WGS sequence"/>
</dbReference>
<dbReference type="EMBL" id="PNGG01000003">
    <property type="protein sequence ID" value="PMC18987.1"/>
    <property type="molecule type" value="Genomic_DNA"/>
</dbReference>
<keyword evidence="1" id="KW-1133">Transmembrane helix</keyword>
<feature type="transmembrane region" description="Helical" evidence="1">
    <location>
        <begin position="250"/>
        <end position="277"/>
    </location>
</feature>
<evidence type="ECO:0000256" key="1">
    <source>
        <dbReference type="SAM" id="Phobius"/>
    </source>
</evidence>
<reference evidence="2 3" key="1">
    <citation type="submission" date="2017-09" db="EMBL/GenBank/DDBJ databases">
        <title>Bacterial strain isolated from the female urinary microbiota.</title>
        <authorList>
            <person name="Thomas-White K."/>
            <person name="Kumar N."/>
            <person name="Forster S."/>
            <person name="Putonti C."/>
            <person name="Lawley T."/>
            <person name="Wolfe A.J."/>
        </authorList>
    </citation>
    <scope>NUCLEOTIDE SEQUENCE [LARGE SCALE GENOMIC DNA]</scope>
    <source>
        <strain evidence="2 3">UMB0834</strain>
    </source>
</reference>
<keyword evidence="1" id="KW-0472">Membrane</keyword>
<gene>
    <name evidence="2" type="ORF">CJ235_06890</name>
</gene>
<proteinExistence type="predicted"/>
<feature type="transmembrane region" description="Helical" evidence="1">
    <location>
        <begin position="158"/>
        <end position="185"/>
    </location>
</feature>
<accession>A0A2N6QHC8</accession>